<evidence type="ECO:0000256" key="8">
    <source>
        <dbReference type="ARBA" id="ARBA00022777"/>
    </source>
</evidence>
<proteinExistence type="predicted"/>
<dbReference type="Gene3D" id="3.30.450.20">
    <property type="entry name" value="PAS domain"/>
    <property type="match status" value="1"/>
</dbReference>
<keyword evidence="8 15" id="KW-0418">Kinase</keyword>
<sequence length="581" mass="64485">MQKRLVLINVGVVIIGLIAAALLAMPLVRNLYLEEFHRTLDSAVMLLTTDGDEIQEDPEAFVQRKREALQQAGQDIRLTVITLDGQVIGETSKDNPTGINPENENHLGRPEVQEALQSGVGFDTRKSESTGETYLYEARVLGDYVLRAAMPVTEMDEATRKLSLFMLAGVCLGGAIVAVVSVVSSRNIVRPMLRLTEATRKVAAGDFESRVPEHYPNEIGQLAQSFNRMADQTQKAFSELTEQGHQLEAVLQGMDDGVLAVDQYDNILLFNERVKALLQNSGLKIGEKLDGSIVLSQLAGYLREALETDSVVRKEIKLSNPERIMTVYAAPLNAEDAKDGGLLVLSDVTEVRKLQQLRSEFVANVTHELKTPLTSIRGFIELLKSGDRDEETRQYFYDVLDIEAERLHHLIDDMLVLSQIENAKDDVQTVPCNLNQEIETVLRRAKPIAEKNGIVLRLEAEEAFLVASSPTRLQQLFGNLVENAIKYNKPQGRVTVTLQRQRNMVLVKVKDTGIGIPQEHLPRLFERFYRVDSSRSREIGGTGLGLSIVKHLAGLYHGDVSVESVVGEGSVFTVRLPLLEG</sequence>
<dbReference type="InterPro" id="IPR003594">
    <property type="entry name" value="HATPase_dom"/>
</dbReference>
<evidence type="ECO:0000259" key="13">
    <source>
        <dbReference type="PROSITE" id="PS50109"/>
    </source>
</evidence>
<keyword evidence="6" id="KW-0808">Transferase</keyword>
<dbReference type="InterPro" id="IPR036097">
    <property type="entry name" value="HisK_dim/P_sf"/>
</dbReference>
<feature type="transmembrane region" description="Helical" evidence="12">
    <location>
        <begin position="6"/>
        <end position="28"/>
    </location>
</feature>
<dbReference type="GO" id="GO:0016036">
    <property type="term" value="P:cellular response to phosphate starvation"/>
    <property type="evidence" value="ECO:0007669"/>
    <property type="project" value="TreeGrafter"/>
</dbReference>
<keyword evidence="4" id="KW-1003">Cell membrane</keyword>
<dbReference type="InterPro" id="IPR036890">
    <property type="entry name" value="HATPase_C_sf"/>
</dbReference>
<dbReference type="eggNOG" id="COG5002">
    <property type="taxonomic scope" value="Bacteria"/>
</dbReference>
<dbReference type="Gene3D" id="1.10.287.130">
    <property type="match status" value="1"/>
</dbReference>
<dbReference type="CDD" id="cd06225">
    <property type="entry name" value="HAMP"/>
    <property type="match status" value="1"/>
</dbReference>
<reference evidence="15 16" key="2">
    <citation type="submission" date="2007-08" db="EMBL/GenBank/DDBJ databases">
        <authorList>
            <person name="Fulton L."/>
            <person name="Clifton S."/>
            <person name="Fulton B."/>
            <person name="Xu J."/>
            <person name="Minx P."/>
            <person name="Pepin K.H."/>
            <person name="Johnson M."/>
            <person name="Thiruvilangam P."/>
            <person name="Bhonagiri V."/>
            <person name="Nash W.E."/>
            <person name="Wang C."/>
            <person name="Mardis E.R."/>
            <person name="Wilson R.K."/>
        </authorList>
    </citation>
    <scope>NUCLEOTIDE SEQUENCE [LARGE SCALE GENOMIC DNA]</scope>
    <source>
        <strain evidence="15 16">DSM 753</strain>
    </source>
</reference>
<dbReference type="PRINTS" id="PR00344">
    <property type="entry name" value="BCTRLSENSOR"/>
</dbReference>
<evidence type="ECO:0000259" key="14">
    <source>
        <dbReference type="PROSITE" id="PS50885"/>
    </source>
</evidence>
<dbReference type="AlphaFoldDB" id="A7VZ40"/>
<dbReference type="FunFam" id="3.30.565.10:FF:000006">
    <property type="entry name" value="Sensor histidine kinase WalK"/>
    <property type="match status" value="1"/>
</dbReference>
<dbReference type="CDD" id="cd00075">
    <property type="entry name" value="HATPase"/>
    <property type="match status" value="1"/>
</dbReference>
<dbReference type="PANTHER" id="PTHR45453:SF1">
    <property type="entry name" value="PHOSPHATE REGULON SENSOR PROTEIN PHOR"/>
    <property type="match status" value="1"/>
</dbReference>
<dbReference type="InterPro" id="IPR005467">
    <property type="entry name" value="His_kinase_dom"/>
</dbReference>
<feature type="domain" description="HAMP" evidence="14">
    <location>
        <begin position="186"/>
        <end position="238"/>
    </location>
</feature>
<dbReference type="Pfam" id="PF00672">
    <property type="entry name" value="HAMP"/>
    <property type="match status" value="1"/>
</dbReference>
<dbReference type="GO" id="GO:0004721">
    <property type="term" value="F:phosphoprotein phosphatase activity"/>
    <property type="evidence" value="ECO:0007669"/>
    <property type="project" value="TreeGrafter"/>
</dbReference>
<comment type="subcellular location">
    <subcellularLocation>
        <location evidence="2">Cell membrane</location>
    </subcellularLocation>
</comment>
<dbReference type="HOGENOM" id="CLU_000445_89_2_9"/>
<evidence type="ECO:0000256" key="6">
    <source>
        <dbReference type="ARBA" id="ARBA00022679"/>
    </source>
</evidence>
<feature type="domain" description="Histidine kinase" evidence="13">
    <location>
        <begin position="364"/>
        <end position="580"/>
    </location>
</feature>
<protein>
    <recommendedName>
        <fullName evidence="3">histidine kinase</fullName>
        <ecNumber evidence="3">2.7.13.3</ecNumber>
    </recommendedName>
</protein>
<keyword evidence="12" id="KW-0812">Transmembrane</keyword>
<evidence type="ECO:0000256" key="5">
    <source>
        <dbReference type="ARBA" id="ARBA00022553"/>
    </source>
</evidence>
<dbReference type="SMART" id="SM00304">
    <property type="entry name" value="HAMP"/>
    <property type="match status" value="1"/>
</dbReference>
<evidence type="ECO:0000256" key="3">
    <source>
        <dbReference type="ARBA" id="ARBA00012438"/>
    </source>
</evidence>
<dbReference type="Proteomes" id="UP000003490">
    <property type="component" value="Unassembled WGS sequence"/>
</dbReference>
<dbReference type="FunFam" id="1.10.287.130:FF:000008">
    <property type="entry name" value="Two-component sensor histidine kinase"/>
    <property type="match status" value="1"/>
</dbReference>
<dbReference type="Pfam" id="PF02518">
    <property type="entry name" value="HATPase_c"/>
    <property type="match status" value="1"/>
</dbReference>
<dbReference type="Gene3D" id="3.30.565.10">
    <property type="entry name" value="Histidine kinase-like ATPase, C-terminal domain"/>
    <property type="match status" value="1"/>
</dbReference>
<dbReference type="InterPro" id="IPR003661">
    <property type="entry name" value="HisK_dim/P_dom"/>
</dbReference>
<dbReference type="InterPro" id="IPR035965">
    <property type="entry name" value="PAS-like_dom_sf"/>
</dbReference>
<evidence type="ECO:0000256" key="2">
    <source>
        <dbReference type="ARBA" id="ARBA00004236"/>
    </source>
</evidence>
<dbReference type="SUPFAM" id="SSF158472">
    <property type="entry name" value="HAMP domain-like"/>
    <property type="match status" value="1"/>
</dbReference>
<dbReference type="Gene3D" id="6.10.340.10">
    <property type="match status" value="1"/>
</dbReference>
<evidence type="ECO:0000256" key="10">
    <source>
        <dbReference type="ARBA" id="ARBA00023012"/>
    </source>
</evidence>
<keyword evidence="11 12" id="KW-0472">Membrane</keyword>
<evidence type="ECO:0000313" key="16">
    <source>
        <dbReference type="Proteomes" id="UP000003490"/>
    </source>
</evidence>
<dbReference type="Pfam" id="PF00512">
    <property type="entry name" value="HisKA"/>
    <property type="match status" value="1"/>
</dbReference>
<dbReference type="SMART" id="SM00387">
    <property type="entry name" value="HATPase_c"/>
    <property type="match status" value="1"/>
</dbReference>
<dbReference type="PROSITE" id="PS50109">
    <property type="entry name" value="HIS_KIN"/>
    <property type="match status" value="1"/>
</dbReference>
<keyword evidence="10" id="KW-0902">Two-component regulatory system</keyword>
<organism evidence="15 16">
    <name type="scientific">[Clostridium] leptum DSM 753</name>
    <dbReference type="NCBI Taxonomy" id="428125"/>
    <lineage>
        <taxon>Bacteria</taxon>
        <taxon>Bacillati</taxon>
        <taxon>Bacillota</taxon>
        <taxon>Clostridia</taxon>
        <taxon>Eubacteriales</taxon>
        <taxon>Oscillospiraceae</taxon>
        <taxon>Oscillospiraceae incertae sedis</taxon>
    </lineage>
</organism>
<evidence type="ECO:0000256" key="7">
    <source>
        <dbReference type="ARBA" id="ARBA00022741"/>
    </source>
</evidence>
<feature type="transmembrane region" description="Helical" evidence="12">
    <location>
        <begin position="164"/>
        <end position="184"/>
    </location>
</feature>
<dbReference type="EC" id="2.7.13.3" evidence="3"/>
<dbReference type="GO" id="GO:0000155">
    <property type="term" value="F:phosphorelay sensor kinase activity"/>
    <property type="evidence" value="ECO:0007669"/>
    <property type="project" value="InterPro"/>
</dbReference>
<evidence type="ECO:0000256" key="1">
    <source>
        <dbReference type="ARBA" id="ARBA00000085"/>
    </source>
</evidence>
<evidence type="ECO:0000256" key="9">
    <source>
        <dbReference type="ARBA" id="ARBA00022840"/>
    </source>
</evidence>
<dbReference type="SUPFAM" id="SSF55785">
    <property type="entry name" value="PYP-like sensor domain (PAS domain)"/>
    <property type="match status" value="1"/>
</dbReference>
<dbReference type="InterPro" id="IPR004358">
    <property type="entry name" value="Sig_transdc_His_kin-like_C"/>
</dbReference>
<dbReference type="InterPro" id="IPR050351">
    <property type="entry name" value="BphY/WalK/GraS-like"/>
</dbReference>
<evidence type="ECO:0000256" key="4">
    <source>
        <dbReference type="ARBA" id="ARBA00022475"/>
    </source>
</evidence>
<dbReference type="SUPFAM" id="SSF47384">
    <property type="entry name" value="Homodimeric domain of signal transducing histidine kinase"/>
    <property type="match status" value="1"/>
</dbReference>
<keyword evidence="5" id="KW-0597">Phosphoprotein</keyword>
<dbReference type="CDD" id="cd00082">
    <property type="entry name" value="HisKA"/>
    <property type="match status" value="1"/>
</dbReference>
<reference evidence="15 16" key="1">
    <citation type="submission" date="2007-08" db="EMBL/GenBank/DDBJ databases">
        <title>Draft genome sequence of Clostridium leptum (DSM 753).</title>
        <authorList>
            <person name="Sudarsanam P."/>
            <person name="Ley R."/>
            <person name="Guruge J."/>
            <person name="Turnbaugh P.J."/>
            <person name="Mahowald M."/>
            <person name="Liep D."/>
            <person name="Gordon J."/>
        </authorList>
    </citation>
    <scope>NUCLEOTIDE SEQUENCE [LARGE SCALE GENOMIC DNA]</scope>
    <source>
        <strain evidence="15 16">DSM 753</strain>
    </source>
</reference>
<evidence type="ECO:0000256" key="11">
    <source>
        <dbReference type="ARBA" id="ARBA00023136"/>
    </source>
</evidence>
<evidence type="ECO:0000256" key="12">
    <source>
        <dbReference type="SAM" id="Phobius"/>
    </source>
</evidence>
<dbReference type="PROSITE" id="PS50885">
    <property type="entry name" value="HAMP"/>
    <property type="match status" value="1"/>
</dbReference>
<gene>
    <name evidence="15" type="ORF">CLOLEP_03869</name>
</gene>
<dbReference type="SMART" id="SM00388">
    <property type="entry name" value="HisKA"/>
    <property type="match status" value="1"/>
</dbReference>
<keyword evidence="9" id="KW-0067">ATP-binding</keyword>
<dbReference type="GO" id="GO:0005886">
    <property type="term" value="C:plasma membrane"/>
    <property type="evidence" value="ECO:0007669"/>
    <property type="project" value="UniProtKB-SubCell"/>
</dbReference>
<dbReference type="InterPro" id="IPR003660">
    <property type="entry name" value="HAMP_dom"/>
</dbReference>
<dbReference type="SUPFAM" id="SSF55874">
    <property type="entry name" value="ATPase domain of HSP90 chaperone/DNA topoisomerase II/histidine kinase"/>
    <property type="match status" value="1"/>
</dbReference>
<evidence type="ECO:0000313" key="15">
    <source>
        <dbReference type="EMBL" id="EDO59818.1"/>
    </source>
</evidence>
<dbReference type="GO" id="GO:0005524">
    <property type="term" value="F:ATP binding"/>
    <property type="evidence" value="ECO:0007669"/>
    <property type="project" value="UniProtKB-KW"/>
</dbReference>
<dbReference type="PANTHER" id="PTHR45453">
    <property type="entry name" value="PHOSPHATE REGULON SENSOR PROTEIN PHOR"/>
    <property type="match status" value="1"/>
</dbReference>
<dbReference type="EMBL" id="ABCB02000021">
    <property type="protein sequence ID" value="EDO59818.1"/>
    <property type="molecule type" value="Genomic_DNA"/>
</dbReference>
<keyword evidence="7" id="KW-0547">Nucleotide-binding</keyword>
<name>A7VZ40_9FIRM</name>
<keyword evidence="12" id="KW-1133">Transmembrane helix</keyword>
<comment type="caution">
    <text evidence="15">The sequence shown here is derived from an EMBL/GenBank/DDBJ whole genome shotgun (WGS) entry which is preliminary data.</text>
</comment>
<comment type="catalytic activity">
    <reaction evidence="1">
        <text>ATP + protein L-histidine = ADP + protein N-phospho-L-histidine.</text>
        <dbReference type="EC" id="2.7.13.3"/>
    </reaction>
</comment>
<accession>A7VZ40</accession>